<dbReference type="Pfam" id="PF03704">
    <property type="entry name" value="BTAD"/>
    <property type="match status" value="1"/>
</dbReference>
<sequence>MEQLAVNLLGPMEVRQLGRMVPIPTGKVRTLLAMLLLEQDRTLRRATVYSELWGDAAPASAAANLRNYLSELRVWAMELGAHLVQGHDGWSLAIGGSLDALQFQTAIDEGRRARGRGDRATAIKCLASAVALYRDSPMLDVPQGPLLYGYAQVLLVRWQSAVEECAELLIEAGEPDRACLLLYSFLGRQPYRERAWGLLMVACSSSGDVAAAIDAYQRACGYLAGDLNVRPSPLLMSLYEAILRGDPQVRLGCGPKPRSHFGPFLDTGSRTPGDAQRMGLCHTRSRFHLIVLVGMGAGRPTAR</sequence>
<dbReference type="PANTHER" id="PTHR35807">
    <property type="entry name" value="TRANSCRIPTIONAL REGULATOR REDD-RELATED"/>
    <property type="match status" value="1"/>
</dbReference>
<feature type="domain" description="Bacterial transcriptional activator" evidence="3">
    <location>
        <begin position="98"/>
        <end position="243"/>
    </location>
</feature>
<dbReference type="OrthoDB" id="3208838at2"/>
<dbReference type="AlphaFoldDB" id="A0A2W2EBL6"/>
<keyword evidence="2" id="KW-0804">Transcription</keyword>
<dbReference type="Proteomes" id="UP000248749">
    <property type="component" value="Unassembled WGS sequence"/>
</dbReference>
<accession>A0A2W2EBL6</accession>
<dbReference type="Gene3D" id="1.10.10.10">
    <property type="entry name" value="Winged helix-like DNA-binding domain superfamily/Winged helix DNA-binding domain"/>
    <property type="match status" value="1"/>
</dbReference>
<dbReference type="SUPFAM" id="SSF48452">
    <property type="entry name" value="TPR-like"/>
    <property type="match status" value="1"/>
</dbReference>
<reference evidence="4 5" key="1">
    <citation type="submission" date="2018-01" db="EMBL/GenBank/DDBJ databases">
        <title>Draft genome sequence of Salinispora sp. 13K206.</title>
        <authorList>
            <person name="Sahin N."/>
            <person name="Saygin H."/>
            <person name="Ay H."/>
        </authorList>
    </citation>
    <scope>NUCLEOTIDE SEQUENCE [LARGE SCALE GENOMIC DNA]</scope>
    <source>
        <strain evidence="4 5">13K206</strain>
    </source>
</reference>
<dbReference type="Gene3D" id="1.25.40.10">
    <property type="entry name" value="Tetratricopeptide repeat domain"/>
    <property type="match status" value="1"/>
</dbReference>
<gene>
    <name evidence="4" type="ORF">C1I99_03645</name>
</gene>
<protein>
    <recommendedName>
        <fullName evidence="3">Bacterial transcriptional activator domain-containing protein</fullName>
    </recommendedName>
</protein>
<dbReference type="CDD" id="cd15831">
    <property type="entry name" value="BTAD"/>
    <property type="match status" value="1"/>
</dbReference>
<dbReference type="GO" id="GO:0006355">
    <property type="term" value="P:regulation of DNA-templated transcription"/>
    <property type="evidence" value="ECO:0007669"/>
    <property type="project" value="InterPro"/>
</dbReference>
<evidence type="ECO:0000256" key="2">
    <source>
        <dbReference type="ARBA" id="ARBA00023163"/>
    </source>
</evidence>
<evidence type="ECO:0000259" key="3">
    <source>
        <dbReference type="SMART" id="SM01043"/>
    </source>
</evidence>
<dbReference type="InterPro" id="IPR036388">
    <property type="entry name" value="WH-like_DNA-bd_sf"/>
</dbReference>
<proteinExistence type="predicted"/>
<keyword evidence="5" id="KW-1185">Reference proteome</keyword>
<comment type="caution">
    <text evidence="4">The sequence shown here is derived from an EMBL/GenBank/DDBJ whole genome shotgun (WGS) entry which is preliminary data.</text>
</comment>
<evidence type="ECO:0000313" key="5">
    <source>
        <dbReference type="Proteomes" id="UP000248749"/>
    </source>
</evidence>
<dbReference type="GO" id="GO:0003677">
    <property type="term" value="F:DNA binding"/>
    <property type="evidence" value="ECO:0007669"/>
    <property type="project" value="InterPro"/>
</dbReference>
<dbReference type="InterPro" id="IPR005158">
    <property type="entry name" value="BTAD"/>
</dbReference>
<keyword evidence="1" id="KW-0805">Transcription regulation</keyword>
<evidence type="ECO:0000256" key="1">
    <source>
        <dbReference type="ARBA" id="ARBA00023015"/>
    </source>
</evidence>
<dbReference type="EMBL" id="POUB01000012">
    <property type="protein sequence ID" value="PZG02214.1"/>
    <property type="molecule type" value="Genomic_DNA"/>
</dbReference>
<name>A0A2W2EBL6_9ACTN</name>
<dbReference type="InterPro" id="IPR051677">
    <property type="entry name" value="AfsR-DnrI-RedD_regulator"/>
</dbReference>
<dbReference type="SMART" id="SM01043">
    <property type="entry name" value="BTAD"/>
    <property type="match status" value="1"/>
</dbReference>
<organism evidence="4 5">
    <name type="scientific">Micromonospora deserti</name>
    <dbReference type="NCBI Taxonomy" id="2070366"/>
    <lineage>
        <taxon>Bacteria</taxon>
        <taxon>Bacillati</taxon>
        <taxon>Actinomycetota</taxon>
        <taxon>Actinomycetes</taxon>
        <taxon>Micromonosporales</taxon>
        <taxon>Micromonosporaceae</taxon>
        <taxon>Micromonospora</taxon>
    </lineage>
</organism>
<dbReference type="SUPFAM" id="SSF46894">
    <property type="entry name" value="C-terminal effector domain of the bipartite response regulators"/>
    <property type="match status" value="1"/>
</dbReference>
<dbReference type="PANTHER" id="PTHR35807:SF1">
    <property type="entry name" value="TRANSCRIPTIONAL REGULATOR REDD"/>
    <property type="match status" value="1"/>
</dbReference>
<dbReference type="InterPro" id="IPR016032">
    <property type="entry name" value="Sig_transdc_resp-reg_C-effctor"/>
</dbReference>
<dbReference type="InterPro" id="IPR011990">
    <property type="entry name" value="TPR-like_helical_dom_sf"/>
</dbReference>
<evidence type="ECO:0000313" key="4">
    <source>
        <dbReference type="EMBL" id="PZG02214.1"/>
    </source>
</evidence>
<dbReference type="RefSeq" id="WP_111132729.1">
    <property type="nucleotide sequence ID" value="NZ_POUB01000012.1"/>
</dbReference>